<accession>A0A4R2L6J6</accession>
<evidence type="ECO:0000313" key="6">
    <source>
        <dbReference type="EMBL" id="TCO79699.1"/>
    </source>
</evidence>
<keyword evidence="1" id="KW-0805">Transcription regulation</keyword>
<keyword evidence="3" id="KW-0804">Transcription</keyword>
<dbReference type="Pfam" id="PF00027">
    <property type="entry name" value="cNMP_binding"/>
    <property type="match status" value="1"/>
</dbReference>
<evidence type="ECO:0000259" key="5">
    <source>
        <dbReference type="PROSITE" id="PS51063"/>
    </source>
</evidence>
<dbReference type="Pfam" id="PF13545">
    <property type="entry name" value="HTH_Crp_2"/>
    <property type="match status" value="1"/>
</dbReference>
<evidence type="ECO:0000256" key="1">
    <source>
        <dbReference type="ARBA" id="ARBA00023015"/>
    </source>
</evidence>
<dbReference type="GO" id="GO:0003700">
    <property type="term" value="F:DNA-binding transcription factor activity"/>
    <property type="evidence" value="ECO:0007669"/>
    <property type="project" value="TreeGrafter"/>
</dbReference>
<dbReference type="SMART" id="SM00419">
    <property type="entry name" value="HTH_CRP"/>
    <property type="match status" value="1"/>
</dbReference>
<feature type="domain" description="Cyclic nucleotide-binding" evidence="4">
    <location>
        <begin position="19"/>
        <end position="123"/>
    </location>
</feature>
<dbReference type="InterPro" id="IPR050397">
    <property type="entry name" value="Env_Response_Regulators"/>
</dbReference>
<dbReference type="PANTHER" id="PTHR24567:SF68">
    <property type="entry name" value="DNA-BINDING TRANSCRIPTIONAL DUAL REGULATOR CRP"/>
    <property type="match status" value="1"/>
</dbReference>
<evidence type="ECO:0000313" key="7">
    <source>
        <dbReference type="Proteomes" id="UP000295765"/>
    </source>
</evidence>
<dbReference type="AlphaFoldDB" id="A0A4R2L6J6"/>
<sequence length="231" mass="25992">MQHALASAALDALIRSNYLFVPFDDAQFAQIRAGMRVLRLDENQRLFDAGQPAERFFLVASGKIKLYRVSLDGNEKVVEIAGPGQTFAEAVMFMQRHDYPVSTSALEPSEVCSFDSRVFLDLLRGSTRLCFSLLGDLSMRLHARLNEIEHLTLQNASFRVVHYLDEQIAQTPDGRHVIDLSTPKNVIASRVSIKPETFSRILRALADEGIIRIDGKHIEVLDPARLRHYGT</sequence>
<dbReference type="SUPFAM" id="SSF46785">
    <property type="entry name" value="Winged helix' DNA-binding domain"/>
    <property type="match status" value="1"/>
</dbReference>
<gene>
    <name evidence="6" type="ORF">EV699_1178</name>
</gene>
<keyword evidence="2" id="KW-0238">DNA-binding</keyword>
<dbReference type="SUPFAM" id="SSF51206">
    <property type="entry name" value="cAMP-binding domain-like"/>
    <property type="match status" value="1"/>
</dbReference>
<feature type="domain" description="HTH crp-type" evidence="5">
    <location>
        <begin position="154"/>
        <end position="224"/>
    </location>
</feature>
<name>A0A4R2L6J6_9GAMM</name>
<comment type="caution">
    <text evidence="6">The sequence shown here is derived from an EMBL/GenBank/DDBJ whole genome shotgun (WGS) entry which is preliminary data.</text>
</comment>
<evidence type="ECO:0000259" key="4">
    <source>
        <dbReference type="PROSITE" id="PS50042"/>
    </source>
</evidence>
<dbReference type="Gene3D" id="1.10.10.10">
    <property type="entry name" value="Winged helix-like DNA-binding domain superfamily/Winged helix DNA-binding domain"/>
    <property type="match status" value="1"/>
</dbReference>
<dbReference type="InterPro" id="IPR036388">
    <property type="entry name" value="WH-like_DNA-bd_sf"/>
</dbReference>
<dbReference type="Gene3D" id="2.60.120.10">
    <property type="entry name" value="Jelly Rolls"/>
    <property type="match status" value="1"/>
</dbReference>
<dbReference type="GO" id="GO:0005829">
    <property type="term" value="C:cytosol"/>
    <property type="evidence" value="ECO:0007669"/>
    <property type="project" value="TreeGrafter"/>
</dbReference>
<dbReference type="Proteomes" id="UP000295765">
    <property type="component" value="Unassembled WGS sequence"/>
</dbReference>
<dbReference type="PANTHER" id="PTHR24567">
    <property type="entry name" value="CRP FAMILY TRANSCRIPTIONAL REGULATORY PROTEIN"/>
    <property type="match status" value="1"/>
</dbReference>
<protein>
    <submittedName>
        <fullName evidence="6">CRP-like cAMP-binding protein</fullName>
    </submittedName>
</protein>
<dbReference type="InterPro" id="IPR014710">
    <property type="entry name" value="RmlC-like_jellyroll"/>
</dbReference>
<evidence type="ECO:0000256" key="2">
    <source>
        <dbReference type="ARBA" id="ARBA00023125"/>
    </source>
</evidence>
<dbReference type="PROSITE" id="PS50042">
    <property type="entry name" value="CNMP_BINDING_3"/>
    <property type="match status" value="1"/>
</dbReference>
<evidence type="ECO:0000256" key="3">
    <source>
        <dbReference type="ARBA" id="ARBA00023163"/>
    </source>
</evidence>
<organism evidence="6 7">
    <name type="scientific">Plasticicumulans lactativorans</name>
    <dbReference type="NCBI Taxonomy" id="1133106"/>
    <lineage>
        <taxon>Bacteria</taxon>
        <taxon>Pseudomonadati</taxon>
        <taxon>Pseudomonadota</taxon>
        <taxon>Gammaproteobacteria</taxon>
        <taxon>Candidatus Competibacteraceae</taxon>
        <taxon>Plasticicumulans</taxon>
    </lineage>
</organism>
<dbReference type="RefSeq" id="WP_132544313.1">
    <property type="nucleotide sequence ID" value="NZ_SLWY01000017.1"/>
</dbReference>
<dbReference type="EMBL" id="SLWY01000017">
    <property type="protein sequence ID" value="TCO79699.1"/>
    <property type="molecule type" value="Genomic_DNA"/>
</dbReference>
<dbReference type="InterPro" id="IPR000595">
    <property type="entry name" value="cNMP-bd_dom"/>
</dbReference>
<dbReference type="InterPro" id="IPR018490">
    <property type="entry name" value="cNMP-bd_dom_sf"/>
</dbReference>
<dbReference type="InterPro" id="IPR012318">
    <property type="entry name" value="HTH_CRP"/>
</dbReference>
<keyword evidence="7" id="KW-1185">Reference proteome</keyword>
<reference evidence="6 7" key="1">
    <citation type="submission" date="2019-03" db="EMBL/GenBank/DDBJ databases">
        <title>Genomic Encyclopedia of Type Strains, Phase IV (KMG-IV): sequencing the most valuable type-strain genomes for metagenomic binning, comparative biology and taxonomic classification.</title>
        <authorList>
            <person name="Goeker M."/>
        </authorList>
    </citation>
    <scope>NUCLEOTIDE SEQUENCE [LARGE SCALE GENOMIC DNA]</scope>
    <source>
        <strain evidence="6 7">DSM 25287</strain>
    </source>
</reference>
<dbReference type="PROSITE" id="PS51063">
    <property type="entry name" value="HTH_CRP_2"/>
    <property type="match status" value="1"/>
</dbReference>
<dbReference type="SMART" id="SM00100">
    <property type="entry name" value="cNMP"/>
    <property type="match status" value="1"/>
</dbReference>
<dbReference type="CDD" id="cd00038">
    <property type="entry name" value="CAP_ED"/>
    <property type="match status" value="1"/>
</dbReference>
<proteinExistence type="predicted"/>
<dbReference type="InterPro" id="IPR036390">
    <property type="entry name" value="WH_DNA-bd_sf"/>
</dbReference>
<dbReference type="GO" id="GO:0003677">
    <property type="term" value="F:DNA binding"/>
    <property type="evidence" value="ECO:0007669"/>
    <property type="project" value="UniProtKB-KW"/>
</dbReference>
<dbReference type="OrthoDB" id="9777588at2"/>